<dbReference type="InterPro" id="IPR041726">
    <property type="entry name" value="ACAD10_11_N"/>
</dbReference>
<dbReference type="PANTHER" id="PTHR47829">
    <property type="entry name" value="HYDROLASE, PUTATIVE (AFU_ORTHOLOGUE AFUA_1G12880)-RELATED"/>
    <property type="match status" value="1"/>
</dbReference>
<dbReference type="InterPro" id="IPR052898">
    <property type="entry name" value="ACAD10-like"/>
</dbReference>
<dbReference type="PANTHER" id="PTHR47829:SF1">
    <property type="entry name" value="HAD FAMILY PHOSPHATASE"/>
    <property type="match status" value="1"/>
</dbReference>
<organism evidence="2 3">
    <name type="scientific">Longivirga aurantiaca</name>
    <dbReference type="NCBI Taxonomy" id="1837743"/>
    <lineage>
        <taxon>Bacteria</taxon>
        <taxon>Bacillati</taxon>
        <taxon>Actinomycetota</taxon>
        <taxon>Actinomycetes</taxon>
        <taxon>Sporichthyales</taxon>
        <taxon>Sporichthyaceae</taxon>
        <taxon>Longivirga</taxon>
    </lineage>
</organism>
<dbReference type="EMBL" id="JBHSTI010000009">
    <property type="protein sequence ID" value="MFC6239292.1"/>
    <property type="molecule type" value="Genomic_DNA"/>
</dbReference>
<dbReference type="Proteomes" id="UP001596138">
    <property type="component" value="Unassembled WGS sequence"/>
</dbReference>
<dbReference type="SUPFAM" id="SSF56112">
    <property type="entry name" value="Protein kinase-like (PK-like)"/>
    <property type="match status" value="1"/>
</dbReference>
<dbReference type="InterPro" id="IPR002575">
    <property type="entry name" value="Aminoglycoside_PTrfase"/>
</dbReference>
<feature type="domain" description="Aminoglycoside phosphotransferase" evidence="1">
    <location>
        <begin position="43"/>
        <end position="273"/>
    </location>
</feature>
<dbReference type="Gene3D" id="3.30.200.20">
    <property type="entry name" value="Phosphorylase Kinase, domain 1"/>
    <property type="match status" value="1"/>
</dbReference>
<reference evidence="3" key="1">
    <citation type="journal article" date="2019" name="Int. J. Syst. Evol. Microbiol.">
        <title>The Global Catalogue of Microorganisms (GCM) 10K type strain sequencing project: providing services to taxonomists for standard genome sequencing and annotation.</title>
        <authorList>
            <consortium name="The Broad Institute Genomics Platform"/>
            <consortium name="The Broad Institute Genome Sequencing Center for Infectious Disease"/>
            <person name="Wu L."/>
            <person name="Ma J."/>
        </authorList>
    </citation>
    <scope>NUCLEOTIDE SEQUENCE [LARGE SCALE GENOMIC DNA]</scope>
    <source>
        <strain evidence="3">CGMCC 4.7317</strain>
    </source>
</reference>
<dbReference type="Pfam" id="PF01636">
    <property type="entry name" value="APH"/>
    <property type="match status" value="1"/>
</dbReference>
<accession>A0ABW1T4P1</accession>
<dbReference type="RefSeq" id="WP_386768455.1">
    <property type="nucleotide sequence ID" value="NZ_JBHSTI010000009.1"/>
</dbReference>
<keyword evidence="3" id="KW-1185">Reference proteome</keyword>
<gene>
    <name evidence="2" type="ORF">ACFQGU_15540</name>
</gene>
<dbReference type="CDD" id="cd05154">
    <property type="entry name" value="ACAD10_11_N-like"/>
    <property type="match status" value="1"/>
</dbReference>
<evidence type="ECO:0000313" key="3">
    <source>
        <dbReference type="Proteomes" id="UP001596138"/>
    </source>
</evidence>
<dbReference type="InterPro" id="IPR011009">
    <property type="entry name" value="Kinase-like_dom_sf"/>
</dbReference>
<comment type="caution">
    <text evidence="2">The sequence shown here is derived from an EMBL/GenBank/DDBJ whole genome shotgun (WGS) entry which is preliminary data.</text>
</comment>
<dbReference type="Gene3D" id="3.90.1200.10">
    <property type="match status" value="1"/>
</dbReference>
<name>A0ABW1T4P1_9ACTN</name>
<evidence type="ECO:0000313" key="2">
    <source>
        <dbReference type="EMBL" id="MFC6239292.1"/>
    </source>
</evidence>
<protein>
    <submittedName>
        <fullName evidence="2">Phosphotransferase family protein</fullName>
    </submittedName>
</protein>
<sequence>MTTSEVPGFTEVAPVRPGEDLDWVALERYLRDTIPGLVGEFSVLQFPNGSANLTYRVAFGDRQLVVRRPPLGQLAIGSHDMKREHRALSGLWVAYDRAPKPLAYTDDVSIVGAEFLVIEYRSGVVIWGSDTVPPVIRAMPDHGHRIGMSLIDALIDLHLVDIHHTGLINLGKPEGFLERQLRGWRRRWDAVSDVGPDHPLMEGLADRLFERVPVSPPPTVLHNDFKLDNCQFSSESPDRVISVFDWDMATVGDPLVDLGTLLNYLPDPDGQELERVAIPGLESLGLPSRQTIVERYAARTGTDVGSIHWYEAYGIWKTAVIMQQLYARYARGETSDERMGTRADRMDGVAARALDLLGGG</sequence>
<proteinExistence type="predicted"/>
<evidence type="ECO:0000259" key="1">
    <source>
        <dbReference type="Pfam" id="PF01636"/>
    </source>
</evidence>